<dbReference type="InterPro" id="IPR017453">
    <property type="entry name" value="GCV_H_sub"/>
</dbReference>
<evidence type="ECO:0000256" key="3">
    <source>
        <dbReference type="HAMAP-Rule" id="MF_00272"/>
    </source>
</evidence>
<dbReference type="Proteomes" id="UP000267841">
    <property type="component" value="Unassembled WGS sequence"/>
</dbReference>
<feature type="compositionally biased region" description="Acidic residues" evidence="5">
    <location>
        <begin position="140"/>
        <end position="171"/>
    </location>
</feature>
<dbReference type="GO" id="GO:0009249">
    <property type="term" value="P:protein lipoylation"/>
    <property type="evidence" value="ECO:0007669"/>
    <property type="project" value="TreeGrafter"/>
</dbReference>
<protein>
    <recommendedName>
        <fullName evidence="3">Glycine cleavage system H protein</fullName>
    </recommendedName>
</protein>
<dbReference type="CDD" id="cd06848">
    <property type="entry name" value="GCS_H"/>
    <property type="match status" value="1"/>
</dbReference>
<comment type="cofactor">
    <cofactor evidence="3">
        <name>(R)-lipoate</name>
        <dbReference type="ChEBI" id="CHEBI:83088"/>
    </cofactor>
    <text evidence="3">Binds 1 lipoyl cofactor covalently.</text>
</comment>
<dbReference type="InterPro" id="IPR033753">
    <property type="entry name" value="GCV_H/Fam206"/>
</dbReference>
<dbReference type="SUPFAM" id="SSF51230">
    <property type="entry name" value="Single hybrid motif"/>
    <property type="match status" value="1"/>
</dbReference>
<comment type="similarity">
    <text evidence="1 3">Belongs to the GcvH family.</text>
</comment>
<feature type="region of interest" description="Disordered" evidence="5">
    <location>
        <begin position="138"/>
        <end position="171"/>
    </location>
</feature>
<dbReference type="PROSITE" id="PS50968">
    <property type="entry name" value="BIOTINYL_LIPOYL"/>
    <property type="match status" value="1"/>
</dbReference>
<organism evidence="7 8">
    <name type="scientific">Hydrogenivirga caldilitoris</name>
    <dbReference type="NCBI Taxonomy" id="246264"/>
    <lineage>
        <taxon>Bacteria</taxon>
        <taxon>Pseudomonadati</taxon>
        <taxon>Aquificota</taxon>
        <taxon>Aquificia</taxon>
        <taxon>Aquificales</taxon>
        <taxon>Aquificaceae</taxon>
        <taxon>Hydrogenivirga</taxon>
    </lineage>
</organism>
<name>A0A497XM42_9AQUI</name>
<accession>A0A497XM42</accession>
<dbReference type="InterPro" id="IPR002930">
    <property type="entry name" value="GCV_H"/>
</dbReference>
<evidence type="ECO:0000313" key="8">
    <source>
        <dbReference type="Proteomes" id="UP000267841"/>
    </source>
</evidence>
<dbReference type="Gene3D" id="2.40.50.100">
    <property type="match status" value="1"/>
</dbReference>
<dbReference type="GO" id="GO:0019464">
    <property type="term" value="P:glycine decarboxylation via glycine cleavage system"/>
    <property type="evidence" value="ECO:0007669"/>
    <property type="project" value="UniProtKB-UniRule"/>
</dbReference>
<evidence type="ECO:0000259" key="6">
    <source>
        <dbReference type="PROSITE" id="PS50968"/>
    </source>
</evidence>
<evidence type="ECO:0000256" key="1">
    <source>
        <dbReference type="ARBA" id="ARBA00009249"/>
    </source>
</evidence>
<dbReference type="PANTHER" id="PTHR11715">
    <property type="entry name" value="GLYCINE CLEAVAGE SYSTEM H PROTEIN"/>
    <property type="match status" value="1"/>
</dbReference>
<dbReference type="InterPro" id="IPR011053">
    <property type="entry name" value="Single_hybrid_motif"/>
</dbReference>
<dbReference type="AlphaFoldDB" id="A0A497XM42"/>
<gene>
    <name evidence="3" type="primary">gcvH</name>
    <name evidence="7" type="ORF">BCF55_0115</name>
</gene>
<dbReference type="GO" id="GO:0005960">
    <property type="term" value="C:glycine cleavage complex"/>
    <property type="evidence" value="ECO:0007669"/>
    <property type="project" value="InterPro"/>
</dbReference>
<evidence type="ECO:0000256" key="4">
    <source>
        <dbReference type="PIRSR" id="PIRSR617453-50"/>
    </source>
</evidence>
<comment type="subunit">
    <text evidence="3">The glycine cleavage system is composed of four proteins: P, T, L and H.</text>
</comment>
<keyword evidence="8" id="KW-1185">Reference proteome</keyword>
<evidence type="ECO:0000313" key="7">
    <source>
        <dbReference type="EMBL" id="RLJ69858.1"/>
    </source>
</evidence>
<sequence length="171" mass="19209">MEDIVVGGYLVKGDRYYTKDHEWALIKNGKAQIGITDYAQKMLGDIVYVDLPEREQEVDAGETVANIESVKNVAPVYSPVTGSVIEVNEDLADEPTLINEDPYDAGWIAVLEMKDPTEVEDLMPAEDYAELLREIIKEEQGEEATEEIPVEGLEESLESLPEEELGYEEER</sequence>
<dbReference type="EMBL" id="RCCJ01000001">
    <property type="protein sequence ID" value="RLJ69858.1"/>
    <property type="molecule type" value="Genomic_DNA"/>
</dbReference>
<dbReference type="PANTHER" id="PTHR11715:SF3">
    <property type="entry name" value="GLYCINE CLEAVAGE SYSTEM H PROTEIN-RELATED"/>
    <property type="match status" value="1"/>
</dbReference>
<dbReference type="NCBIfam" id="NF002270">
    <property type="entry name" value="PRK01202.1"/>
    <property type="match status" value="1"/>
</dbReference>
<dbReference type="GO" id="GO:0005829">
    <property type="term" value="C:cytosol"/>
    <property type="evidence" value="ECO:0007669"/>
    <property type="project" value="TreeGrafter"/>
</dbReference>
<comment type="function">
    <text evidence="3">The glycine cleavage system catalyzes the degradation of glycine. The H protein shuttles the methylamine group of glycine from the P protein to the T protein.</text>
</comment>
<comment type="caution">
    <text evidence="7">The sequence shown here is derived from an EMBL/GenBank/DDBJ whole genome shotgun (WGS) entry which is preliminary data.</text>
</comment>
<evidence type="ECO:0000256" key="2">
    <source>
        <dbReference type="ARBA" id="ARBA00022823"/>
    </source>
</evidence>
<evidence type="ECO:0000256" key="5">
    <source>
        <dbReference type="SAM" id="MobiDB-lite"/>
    </source>
</evidence>
<dbReference type="InterPro" id="IPR000089">
    <property type="entry name" value="Biotin_lipoyl"/>
</dbReference>
<dbReference type="OrthoDB" id="9796712at2"/>
<reference evidence="7 8" key="1">
    <citation type="submission" date="2018-10" db="EMBL/GenBank/DDBJ databases">
        <title>Genomic Encyclopedia of Archaeal and Bacterial Type Strains, Phase II (KMG-II): from individual species to whole genera.</title>
        <authorList>
            <person name="Goeker M."/>
        </authorList>
    </citation>
    <scope>NUCLEOTIDE SEQUENCE [LARGE SCALE GENOMIC DNA]</scope>
    <source>
        <strain evidence="7 8">DSM 16510</strain>
    </source>
</reference>
<dbReference type="Pfam" id="PF01597">
    <property type="entry name" value="GCV_H"/>
    <property type="match status" value="1"/>
</dbReference>
<dbReference type="HAMAP" id="MF_00272">
    <property type="entry name" value="GcvH"/>
    <property type="match status" value="1"/>
</dbReference>
<dbReference type="NCBIfam" id="TIGR00527">
    <property type="entry name" value="gcvH"/>
    <property type="match status" value="1"/>
</dbReference>
<proteinExistence type="inferred from homology"/>
<dbReference type="RefSeq" id="WP_121008761.1">
    <property type="nucleotide sequence ID" value="NZ_RCCJ01000001.1"/>
</dbReference>
<feature type="domain" description="Lipoyl-binding" evidence="6">
    <location>
        <begin position="30"/>
        <end position="112"/>
    </location>
</feature>
<keyword evidence="2 3" id="KW-0450">Lipoyl</keyword>
<feature type="modified residue" description="N6-lipoyllysine" evidence="3 4">
    <location>
        <position position="71"/>
    </location>
</feature>